<name>A0A3B0UQX9_9ZZZZ</name>
<gene>
    <name evidence="1" type="ORF">MNBD_BACTEROID06-155</name>
</gene>
<proteinExistence type="predicted"/>
<dbReference type="EMBL" id="UOES01000172">
    <property type="protein sequence ID" value="VAW27019.1"/>
    <property type="molecule type" value="Genomic_DNA"/>
</dbReference>
<sequence length="167" mass="19190">MKFFIRIILLISILPALSYGEEKLKHKGHESASEVEALSDDLRNLLSQEMQALQNGMMAIIPAYVSGNWKEIETIAGKIKNSYILKQSLTEIQAKELHSILPHEFIEKDQRFHYLAGMLEHVAKKRKPELINFYFSKMSESCVSCHVVFATHKFPALIPKTEEKHTH</sequence>
<reference evidence="1" key="1">
    <citation type="submission" date="2018-06" db="EMBL/GenBank/DDBJ databases">
        <authorList>
            <person name="Zhirakovskaya E."/>
        </authorList>
    </citation>
    <scope>NUCLEOTIDE SEQUENCE</scope>
</reference>
<protein>
    <recommendedName>
        <fullName evidence="2">Cytochrome C</fullName>
    </recommendedName>
</protein>
<dbReference type="Gene3D" id="1.20.120.10">
    <property type="entry name" value="Cytochrome c/b562"/>
    <property type="match status" value="1"/>
</dbReference>
<dbReference type="AlphaFoldDB" id="A0A3B0UQX9"/>
<accession>A0A3B0UQX9</accession>
<evidence type="ECO:0008006" key="2">
    <source>
        <dbReference type="Google" id="ProtNLM"/>
    </source>
</evidence>
<organism evidence="1">
    <name type="scientific">hydrothermal vent metagenome</name>
    <dbReference type="NCBI Taxonomy" id="652676"/>
    <lineage>
        <taxon>unclassified sequences</taxon>
        <taxon>metagenomes</taxon>
        <taxon>ecological metagenomes</taxon>
    </lineage>
</organism>
<evidence type="ECO:0000313" key="1">
    <source>
        <dbReference type="EMBL" id="VAW27019.1"/>
    </source>
</evidence>